<evidence type="ECO:0000259" key="11">
    <source>
        <dbReference type="PROSITE" id="PS50109"/>
    </source>
</evidence>
<keyword evidence="4" id="KW-0597">Phosphoprotein</keyword>
<evidence type="ECO:0000256" key="1">
    <source>
        <dbReference type="ARBA" id="ARBA00000085"/>
    </source>
</evidence>
<dbReference type="PROSITE" id="PS50109">
    <property type="entry name" value="HIS_KIN"/>
    <property type="match status" value="1"/>
</dbReference>
<evidence type="ECO:0000313" key="12">
    <source>
        <dbReference type="EMBL" id="OKP84863.1"/>
    </source>
</evidence>
<dbReference type="Proteomes" id="UP000186058">
    <property type="component" value="Unassembled WGS sequence"/>
</dbReference>
<evidence type="ECO:0000313" key="13">
    <source>
        <dbReference type="Proteomes" id="UP000186058"/>
    </source>
</evidence>
<sequence>MTNNLLLIFFIVVLLVSVGLIVRQWQTRKRIKEMESILEKVLEGNNKLHLFTMPGKETANLSLQINQLMESYQKERILVNREQQARKQLLANLSHDVRTPLASVIGYLEAVTGKLVHGNERELYLQTALQKSYDLKRRVDQLFELVRLDANEIQLKEKKLDICELVRGVVIDFVPLLEKSHFDVETQIPHEEYPVRVDPSAFIRVIQNLIRNVLIHGKSGCYLGIHVYVENKHVFVEVIDHGNGIAAQDMEFIFDRLYQGDAARTEHGGLGLAIAYELMKKMGGNINVSSLPSSQTVFKLQLPLAR</sequence>
<dbReference type="InterPro" id="IPR036097">
    <property type="entry name" value="HisK_dim/P_sf"/>
</dbReference>
<feature type="transmembrane region" description="Helical" evidence="10">
    <location>
        <begin position="6"/>
        <end position="25"/>
    </location>
</feature>
<dbReference type="PRINTS" id="PR00344">
    <property type="entry name" value="BCTRLSENSOR"/>
</dbReference>
<dbReference type="RefSeq" id="WP_074088245.1">
    <property type="nucleotide sequence ID" value="NZ_LVWI01000049.1"/>
</dbReference>
<gene>
    <name evidence="12" type="ORF">A3844_18095</name>
</gene>
<dbReference type="Pfam" id="PF00512">
    <property type="entry name" value="HisKA"/>
    <property type="match status" value="1"/>
</dbReference>
<keyword evidence="6" id="KW-0547">Nucleotide-binding</keyword>
<keyword evidence="8" id="KW-0067">ATP-binding</keyword>
<keyword evidence="10" id="KW-1133">Transmembrane helix</keyword>
<evidence type="ECO:0000256" key="7">
    <source>
        <dbReference type="ARBA" id="ARBA00022777"/>
    </source>
</evidence>
<evidence type="ECO:0000256" key="4">
    <source>
        <dbReference type="ARBA" id="ARBA00022553"/>
    </source>
</evidence>
<evidence type="ECO:0000256" key="10">
    <source>
        <dbReference type="SAM" id="Phobius"/>
    </source>
</evidence>
<dbReference type="GO" id="GO:0016301">
    <property type="term" value="F:kinase activity"/>
    <property type="evidence" value="ECO:0007669"/>
    <property type="project" value="UniProtKB-KW"/>
</dbReference>
<protein>
    <recommendedName>
        <fullName evidence="3">histidine kinase</fullName>
        <ecNumber evidence="3">2.7.13.3</ecNumber>
    </recommendedName>
</protein>
<dbReference type="SUPFAM" id="SSF55874">
    <property type="entry name" value="ATPase domain of HSP90 chaperone/DNA topoisomerase II/histidine kinase"/>
    <property type="match status" value="1"/>
</dbReference>
<evidence type="ECO:0000256" key="5">
    <source>
        <dbReference type="ARBA" id="ARBA00022679"/>
    </source>
</evidence>
<dbReference type="Pfam" id="PF02518">
    <property type="entry name" value="HATPase_c"/>
    <property type="match status" value="1"/>
</dbReference>
<feature type="domain" description="Histidine kinase" evidence="11">
    <location>
        <begin position="92"/>
        <end position="306"/>
    </location>
</feature>
<keyword evidence="10" id="KW-0472">Membrane</keyword>
<comment type="subcellular location">
    <subcellularLocation>
        <location evidence="2">Membrane</location>
    </subcellularLocation>
</comment>
<dbReference type="InterPro" id="IPR003594">
    <property type="entry name" value="HATPase_dom"/>
</dbReference>
<organism evidence="12 13">
    <name type="scientific">Paenibacillus helianthi</name>
    <dbReference type="NCBI Taxonomy" id="1349432"/>
    <lineage>
        <taxon>Bacteria</taxon>
        <taxon>Bacillati</taxon>
        <taxon>Bacillota</taxon>
        <taxon>Bacilli</taxon>
        <taxon>Bacillales</taxon>
        <taxon>Paenibacillaceae</taxon>
        <taxon>Paenibacillus</taxon>
    </lineage>
</organism>
<evidence type="ECO:0000256" key="6">
    <source>
        <dbReference type="ARBA" id="ARBA00022741"/>
    </source>
</evidence>
<dbReference type="InterPro" id="IPR050351">
    <property type="entry name" value="BphY/WalK/GraS-like"/>
</dbReference>
<keyword evidence="7 12" id="KW-0418">Kinase</keyword>
<keyword evidence="9" id="KW-0902">Two-component regulatory system</keyword>
<dbReference type="SMART" id="SM00388">
    <property type="entry name" value="HisKA"/>
    <property type="match status" value="1"/>
</dbReference>
<dbReference type="PANTHER" id="PTHR45453">
    <property type="entry name" value="PHOSPHATE REGULON SENSOR PROTEIN PHOR"/>
    <property type="match status" value="1"/>
</dbReference>
<dbReference type="PANTHER" id="PTHR45453:SF1">
    <property type="entry name" value="PHOSPHATE REGULON SENSOR PROTEIN PHOR"/>
    <property type="match status" value="1"/>
</dbReference>
<dbReference type="EC" id="2.7.13.3" evidence="3"/>
<dbReference type="InterPro" id="IPR005467">
    <property type="entry name" value="His_kinase_dom"/>
</dbReference>
<dbReference type="InterPro" id="IPR036890">
    <property type="entry name" value="HATPase_C_sf"/>
</dbReference>
<dbReference type="CDD" id="cd00082">
    <property type="entry name" value="HisKA"/>
    <property type="match status" value="1"/>
</dbReference>
<comment type="caution">
    <text evidence="12">The sequence shown here is derived from an EMBL/GenBank/DDBJ whole genome shotgun (WGS) entry which is preliminary data.</text>
</comment>
<evidence type="ECO:0000256" key="8">
    <source>
        <dbReference type="ARBA" id="ARBA00022840"/>
    </source>
</evidence>
<dbReference type="SMART" id="SM00387">
    <property type="entry name" value="HATPase_c"/>
    <property type="match status" value="1"/>
</dbReference>
<comment type="catalytic activity">
    <reaction evidence="1">
        <text>ATP + protein L-histidine = ADP + protein N-phospho-L-histidine.</text>
        <dbReference type="EC" id="2.7.13.3"/>
    </reaction>
</comment>
<keyword evidence="5" id="KW-0808">Transferase</keyword>
<dbReference type="SUPFAM" id="SSF47384">
    <property type="entry name" value="Homodimeric domain of signal transducing histidine kinase"/>
    <property type="match status" value="1"/>
</dbReference>
<name>A0ABX3EMB4_9BACL</name>
<proteinExistence type="predicted"/>
<evidence type="ECO:0000256" key="2">
    <source>
        <dbReference type="ARBA" id="ARBA00004370"/>
    </source>
</evidence>
<keyword evidence="13" id="KW-1185">Reference proteome</keyword>
<dbReference type="Gene3D" id="1.10.287.130">
    <property type="match status" value="1"/>
</dbReference>
<dbReference type="InterPro" id="IPR004358">
    <property type="entry name" value="Sig_transdc_His_kin-like_C"/>
</dbReference>
<accession>A0ABX3EMB4</accession>
<dbReference type="InterPro" id="IPR003661">
    <property type="entry name" value="HisK_dim/P_dom"/>
</dbReference>
<evidence type="ECO:0000256" key="9">
    <source>
        <dbReference type="ARBA" id="ARBA00023012"/>
    </source>
</evidence>
<keyword evidence="10" id="KW-0812">Transmembrane</keyword>
<evidence type="ECO:0000256" key="3">
    <source>
        <dbReference type="ARBA" id="ARBA00012438"/>
    </source>
</evidence>
<dbReference type="Gene3D" id="3.30.565.10">
    <property type="entry name" value="Histidine kinase-like ATPase, C-terminal domain"/>
    <property type="match status" value="1"/>
</dbReference>
<dbReference type="EMBL" id="LVWI01000049">
    <property type="protein sequence ID" value="OKP84863.1"/>
    <property type="molecule type" value="Genomic_DNA"/>
</dbReference>
<reference evidence="12 13" key="1">
    <citation type="submission" date="2016-03" db="EMBL/GenBank/DDBJ databases">
        <authorList>
            <person name="Sant'Anna F.H."/>
            <person name="Ambrosini A."/>
            <person name="Souza R."/>
            <person name="Bach E."/>
            <person name="Fernandes G."/>
            <person name="Balsanelli E."/>
            <person name="Baura V.A."/>
            <person name="Souza E.M."/>
            <person name="Passaglia L."/>
        </authorList>
    </citation>
    <scope>NUCLEOTIDE SEQUENCE [LARGE SCALE GENOMIC DNA]</scope>
    <source>
        <strain evidence="12 13">P26E</strain>
    </source>
</reference>